<dbReference type="AlphaFoldDB" id="A0A7S1SJ47"/>
<protein>
    <submittedName>
        <fullName evidence="3">Uncharacterized protein</fullName>
    </submittedName>
</protein>
<reference evidence="3" key="1">
    <citation type="submission" date="2021-01" db="EMBL/GenBank/DDBJ databases">
        <authorList>
            <person name="Corre E."/>
            <person name="Pelletier E."/>
            <person name="Niang G."/>
            <person name="Scheremetjew M."/>
            <person name="Finn R."/>
            <person name="Kale V."/>
            <person name="Holt S."/>
            <person name="Cochrane G."/>
            <person name="Meng A."/>
            <person name="Brown T."/>
            <person name="Cohen L."/>
        </authorList>
    </citation>
    <scope>NUCLEOTIDE SEQUENCE</scope>
    <source>
        <strain evidence="3">PLY429</strain>
    </source>
</reference>
<organism evidence="3">
    <name type="scientific">Tetraselmis chuii</name>
    <dbReference type="NCBI Taxonomy" id="63592"/>
    <lineage>
        <taxon>Eukaryota</taxon>
        <taxon>Viridiplantae</taxon>
        <taxon>Chlorophyta</taxon>
        <taxon>core chlorophytes</taxon>
        <taxon>Chlorodendrophyceae</taxon>
        <taxon>Chlorodendrales</taxon>
        <taxon>Chlorodendraceae</taxon>
        <taxon>Tetraselmis</taxon>
    </lineage>
</organism>
<feature type="coiled-coil region" evidence="1">
    <location>
        <begin position="162"/>
        <end position="200"/>
    </location>
</feature>
<sequence>MKKTIEKSAGELSSLLHSVDSNWREHTGLCKAVAPAKGNEPGATVWCLPELAPIVEEHGVTDDIMDILRERKRSGHTPSYGEAVPRQMLAGQGTAIAGTTSTGMNHDAPMLSEEVHQALNLPGSIPDPSHSAATARDEGPSSLVEGGTSGENGTDMDVWRVMTEAKEKMETQQAQHERQVEQLMTQIEKLAQTINQMSGQQGAKFCNIQ</sequence>
<evidence type="ECO:0000313" key="3">
    <source>
        <dbReference type="EMBL" id="CAD9200484.1"/>
    </source>
</evidence>
<gene>
    <name evidence="3" type="ORF">TCHU04912_LOCUS2717</name>
</gene>
<proteinExistence type="predicted"/>
<accession>A0A7S1SJ47</accession>
<feature type="region of interest" description="Disordered" evidence="2">
    <location>
        <begin position="121"/>
        <end position="155"/>
    </location>
</feature>
<evidence type="ECO:0000256" key="1">
    <source>
        <dbReference type="SAM" id="Coils"/>
    </source>
</evidence>
<name>A0A7S1SJ47_9CHLO</name>
<dbReference type="EMBL" id="HBGG01005647">
    <property type="protein sequence ID" value="CAD9200484.1"/>
    <property type="molecule type" value="Transcribed_RNA"/>
</dbReference>
<keyword evidence="1" id="KW-0175">Coiled coil</keyword>
<evidence type="ECO:0000256" key="2">
    <source>
        <dbReference type="SAM" id="MobiDB-lite"/>
    </source>
</evidence>